<dbReference type="PANTHER" id="PTHR38342:SF1">
    <property type="entry name" value="SLR5037 PROTEIN"/>
    <property type="match status" value="1"/>
</dbReference>
<dbReference type="Gene3D" id="3.30.310.70">
    <property type="entry name" value="TT1751-like domain"/>
    <property type="match status" value="1"/>
</dbReference>
<dbReference type="Pfam" id="PF03625">
    <property type="entry name" value="DUF302"/>
    <property type="match status" value="1"/>
</dbReference>
<dbReference type="InterPro" id="IPR005180">
    <property type="entry name" value="DUF302"/>
</dbReference>
<dbReference type="Proteomes" id="UP001595843">
    <property type="component" value="Unassembled WGS sequence"/>
</dbReference>
<evidence type="ECO:0000259" key="1">
    <source>
        <dbReference type="Pfam" id="PF03625"/>
    </source>
</evidence>
<accession>A0ABV8JG51</accession>
<reference evidence="3" key="1">
    <citation type="journal article" date="2019" name="Int. J. Syst. Evol. Microbiol.">
        <title>The Global Catalogue of Microorganisms (GCM) 10K type strain sequencing project: providing services to taxonomists for standard genome sequencing and annotation.</title>
        <authorList>
            <consortium name="The Broad Institute Genomics Platform"/>
            <consortium name="The Broad Institute Genome Sequencing Center for Infectious Disease"/>
            <person name="Wu L."/>
            <person name="Ma J."/>
        </authorList>
    </citation>
    <scope>NUCLEOTIDE SEQUENCE [LARGE SCALE GENOMIC DNA]</scope>
    <source>
        <strain evidence="3">IBRC-M 10813</strain>
    </source>
</reference>
<evidence type="ECO:0000313" key="3">
    <source>
        <dbReference type="Proteomes" id="UP001595843"/>
    </source>
</evidence>
<proteinExistence type="predicted"/>
<dbReference type="PIRSF" id="PIRSF021774">
    <property type="entry name" value="UCP021774"/>
    <property type="match status" value="1"/>
</dbReference>
<dbReference type="CDD" id="cd14797">
    <property type="entry name" value="DUF302"/>
    <property type="match status" value="1"/>
</dbReference>
<protein>
    <submittedName>
        <fullName evidence="2">DUF302 domain-containing protein</fullName>
    </submittedName>
</protein>
<gene>
    <name evidence="2" type="ORF">ACFOUO_11690</name>
</gene>
<organism evidence="2 3">
    <name type="scientific">Salinithrix halophila</name>
    <dbReference type="NCBI Taxonomy" id="1485204"/>
    <lineage>
        <taxon>Bacteria</taxon>
        <taxon>Bacillati</taxon>
        <taxon>Bacillota</taxon>
        <taxon>Bacilli</taxon>
        <taxon>Bacillales</taxon>
        <taxon>Thermoactinomycetaceae</taxon>
        <taxon>Salinithrix</taxon>
    </lineage>
</organism>
<dbReference type="InterPro" id="IPR016796">
    <property type="entry name" value="UCP021774"/>
</dbReference>
<dbReference type="EMBL" id="JBHSAP010000015">
    <property type="protein sequence ID" value="MFC4077463.1"/>
    <property type="molecule type" value="Genomic_DNA"/>
</dbReference>
<comment type="caution">
    <text evidence="2">The sequence shown here is derived from an EMBL/GenBank/DDBJ whole genome shotgun (WGS) entry which is preliminary data.</text>
</comment>
<dbReference type="RefSeq" id="WP_380705277.1">
    <property type="nucleotide sequence ID" value="NZ_JBHSAP010000015.1"/>
</dbReference>
<dbReference type="InterPro" id="IPR035923">
    <property type="entry name" value="TT1751-like_sf"/>
</dbReference>
<keyword evidence="3" id="KW-1185">Reference proteome</keyword>
<sequence length="129" mass="14685">MFEYTVETNKSVDEAIKSLDRTLADYKFSILWKLDIPTKLMEAGIALEQDFRVLEVDNPDVAKKMLIHNQKGGYFLPCKIVVYRSEETLRTHIGLIRPTALLAMTEDDRLQGIAKDVEATLIQAIDEAK</sequence>
<dbReference type="SUPFAM" id="SSF103247">
    <property type="entry name" value="TT1751-like"/>
    <property type="match status" value="1"/>
</dbReference>
<evidence type="ECO:0000313" key="2">
    <source>
        <dbReference type="EMBL" id="MFC4077463.1"/>
    </source>
</evidence>
<name>A0ABV8JG51_9BACL</name>
<feature type="domain" description="DUF302" evidence="1">
    <location>
        <begin position="42"/>
        <end position="98"/>
    </location>
</feature>
<dbReference type="PANTHER" id="PTHR38342">
    <property type="entry name" value="SLR5037 PROTEIN"/>
    <property type="match status" value="1"/>
</dbReference>